<proteinExistence type="predicted"/>
<keyword evidence="1" id="KW-0812">Transmembrane</keyword>
<dbReference type="RefSeq" id="WP_344397996.1">
    <property type="nucleotide sequence ID" value="NZ_BAAASG010000001.1"/>
</dbReference>
<keyword evidence="1" id="KW-1133">Transmembrane helix</keyword>
<dbReference type="Pfam" id="PF19744">
    <property type="entry name" value="DUF6232"/>
    <property type="match status" value="1"/>
</dbReference>
<evidence type="ECO:0000313" key="3">
    <source>
        <dbReference type="Proteomes" id="UP001501777"/>
    </source>
</evidence>
<accession>A0ABP5Y140</accession>
<organism evidence="2 3">
    <name type="scientific">Streptomyces longisporus</name>
    <dbReference type="NCBI Taxonomy" id="1948"/>
    <lineage>
        <taxon>Bacteria</taxon>
        <taxon>Bacillati</taxon>
        <taxon>Actinomycetota</taxon>
        <taxon>Actinomycetes</taxon>
        <taxon>Kitasatosporales</taxon>
        <taxon>Streptomycetaceae</taxon>
        <taxon>Streptomyces</taxon>
    </lineage>
</organism>
<sequence>MSRTKKKVGEIRIAKRIVTIGHETYPLANISRVQTLRVVWGGKLATLHPLREITALLLLGGAIALVLQRAGSRLAGADAETVRRIGTAVVALLAVRTAYLLGVLLYRLLLRRKRYALLIETAGTQYTALSGTARDEIHRIQAAIVAAIEDPPATERILHVGGDLVVGDKFGGDKVGRDKNVRSGSPA</sequence>
<dbReference type="InterPro" id="IPR045629">
    <property type="entry name" value="DUF6232"/>
</dbReference>
<dbReference type="EMBL" id="BAAASG010000001">
    <property type="protein sequence ID" value="GAA2471292.1"/>
    <property type="molecule type" value="Genomic_DNA"/>
</dbReference>
<gene>
    <name evidence="2" type="ORF">GCM10010276_01900</name>
</gene>
<reference evidence="3" key="1">
    <citation type="journal article" date="2019" name="Int. J. Syst. Evol. Microbiol.">
        <title>The Global Catalogue of Microorganisms (GCM) 10K type strain sequencing project: providing services to taxonomists for standard genome sequencing and annotation.</title>
        <authorList>
            <consortium name="The Broad Institute Genomics Platform"/>
            <consortium name="The Broad Institute Genome Sequencing Center for Infectious Disease"/>
            <person name="Wu L."/>
            <person name="Ma J."/>
        </authorList>
    </citation>
    <scope>NUCLEOTIDE SEQUENCE [LARGE SCALE GENOMIC DNA]</scope>
    <source>
        <strain evidence="3">JCM 4395</strain>
    </source>
</reference>
<dbReference type="Proteomes" id="UP001501777">
    <property type="component" value="Unassembled WGS sequence"/>
</dbReference>
<feature type="transmembrane region" description="Helical" evidence="1">
    <location>
        <begin position="85"/>
        <end position="109"/>
    </location>
</feature>
<evidence type="ECO:0000313" key="2">
    <source>
        <dbReference type="EMBL" id="GAA2471292.1"/>
    </source>
</evidence>
<name>A0ABP5Y140_STRLO</name>
<feature type="transmembrane region" description="Helical" evidence="1">
    <location>
        <begin position="53"/>
        <end position="70"/>
    </location>
</feature>
<keyword evidence="1" id="KW-0472">Membrane</keyword>
<comment type="caution">
    <text evidence="2">The sequence shown here is derived from an EMBL/GenBank/DDBJ whole genome shotgun (WGS) entry which is preliminary data.</text>
</comment>
<protein>
    <submittedName>
        <fullName evidence="2">Uncharacterized protein</fullName>
    </submittedName>
</protein>
<keyword evidence="3" id="KW-1185">Reference proteome</keyword>
<evidence type="ECO:0000256" key="1">
    <source>
        <dbReference type="SAM" id="Phobius"/>
    </source>
</evidence>